<dbReference type="Pfam" id="PF07885">
    <property type="entry name" value="Ion_trans_2"/>
    <property type="match status" value="1"/>
</dbReference>
<gene>
    <name evidence="4" type="primary">kch</name>
    <name evidence="4" type="ORF">PTRA_b0719</name>
</gene>
<organism evidence="4">
    <name type="scientific">Pseudoalteromonas translucida KMM 520</name>
    <dbReference type="NCBI Taxonomy" id="1315283"/>
    <lineage>
        <taxon>Bacteria</taxon>
        <taxon>Pseudomonadati</taxon>
        <taxon>Pseudomonadota</taxon>
        <taxon>Gammaproteobacteria</taxon>
        <taxon>Alteromonadales</taxon>
        <taxon>Pseudoalteromonadaceae</taxon>
        <taxon>Pseudoalteromonas</taxon>
    </lineage>
</organism>
<comment type="subcellular location">
    <subcellularLocation>
        <location evidence="1">Cell membrane</location>
        <topology evidence="1">Multi-pass membrane protein</topology>
    </subcellularLocation>
</comment>
<accession>A0A0U2X8Y3</accession>
<evidence type="ECO:0000256" key="1">
    <source>
        <dbReference type="ARBA" id="ARBA00004651"/>
    </source>
</evidence>
<name>A0A0U2X8Y3_9GAMM</name>
<feature type="domain" description="RCK N-terminal" evidence="3">
    <location>
        <begin position="243"/>
        <end position="358"/>
    </location>
</feature>
<dbReference type="Gene3D" id="3.40.50.720">
    <property type="entry name" value="NAD(P)-binding Rossmann-like Domain"/>
    <property type="match status" value="1"/>
</dbReference>
<keyword evidence="2" id="KW-1133">Transmembrane helix</keyword>
<keyword evidence="4" id="KW-0406">Ion transport</keyword>
<dbReference type="Pfam" id="PF02254">
    <property type="entry name" value="TrkA_N"/>
    <property type="match status" value="1"/>
</dbReference>
<dbReference type="Proteomes" id="UP000065261">
    <property type="component" value="Chromosome II"/>
</dbReference>
<feature type="transmembrane region" description="Helical" evidence="2">
    <location>
        <begin position="200"/>
        <end position="225"/>
    </location>
</feature>
<sequence>MKVETIKRKLLELCKPAWILAILVAFNGYWLIKPVVARMLEMLPGVLNWSLDWLNLIDKIGITELPRFILGAGLIIMSVGLALKARLAWAFSLILLIVVAVISISSSSSGLILLSYTMVVSMLLLVYWKSFDGSSITAGSLFALTSTGALMLYAVFGTLYLGSEFSTPITDLPTAFYFSIVSMSTVGYGDLYPVTSTARLFTASIIVMGITVFATSISAIIGPVIGGNLKKIVKGRISNVMRKNHFIILGISPTAHSVYAGLVERGDAVTLVCPTGSEHEYPVDADIVYGDSSSADILIEAGAKKANYILALRNDDAENAFSILAAKEVAGEDTKTIALVNSSKHIPQIKRVKPDVVFSLQLLGSELLVRTLKGETIDNKLITKLFFGDEE</sequence>
<dbReference type="Gene3D" id="1.10.287.70">
    <property type="match status" value="1"/>
</dbReference>
<dbReference type="AlphaFoldDB" id="A0A0U2X8Y3"/>
<dbReference type="RefSeq" id="WP_058375174.1">
    <property type="nucleotide sequence ID" value="NZ_CP011035.1"/>
</dbReference>
<proteinExistence type="predicted"/>
<dbReference type="SUPFAM" id="SSF81324">
    <property type="entry name" value="Voltage-gated potassium channels"/>
    <property type="match status" value="1"/>
</dbReference>
<dbReference type="EMBL" id="CP011035">
    <property type="protein sequence ID" value="ALS35154.1"/>
    <property type="molecule type" value="Genomic_DNA"/>
</dbReference>
<evidence type="ECO:0000259" key="3">
    <source>
        <dbReference type="PROSITE" id="PS51201"/>
    </source>
</evidence>
<dbReference type="InterPro" id="IPR003148">
    <property type="entry name" value="RCK_N"/>
</dbReference>
<dbReference type="InterPro" id="IPR013099">
    <property type="entry name" value="K_chnl_dom"/>
</dbReference>
<dbReference type="PANTHER" id="PTHR43833">
    <property type="entry name" value="POTASSIUM CHANNEL PROTEIN 2-RELATED-RELATED"/>
    <property type="match status" value="1"/>
</dbReference>
<dbReference type="InterPro" id="IPR050721">
    <property type="entry name" value="Trk_Ktr_HKT_K-transport"/>
</dbReference>
<dbReference type="PATRIC" id="fig|1315283.4.peg.3744"/>
<keyword evidence="4" id="KW-0813">Transport</keyword>
<dbReference type="OrthoDB" id="9813518at2"/>
<evidence type="ECO:0000313" key="5">
    <source>
        <dbReference type="Proteomes" id="UP000065261"/>
    </source>
</evidence>
<dbReference type="InterPro" id="IPR036291">
    <property type="entry name" value="NAD(P)-bd_dom_sf"/>
</dbReference>
<dbReference type="GO" id="GO:0005886">
    <property type="term" value="C:plasma membrane"/>
    <property type="evidence" value="ECO:0007669"/>
    <property type="project" value="UniProtKB-SubCell"/>
</dbReference>
<feature type="transmembrane region" description="Helical" evidence="2">
    <location>
        <begin position="65"/>
        <end position="83"/>
    </location>
</feature>
<dbReference type="GO" id="GO:0034220">
    <property type="term" value="P:monoatomic ion transmembrane transport"/>
    <property type="evidence" value="ECO:0007669"/>
    <property type="project" value="UniProtKB-KW"/>
</dbReference>
<dbReference type="KEGG" id="ptn:PTRA_b0719"/>
<feature type="transmembrane region" description="Helical" evidence="2">
    <location>
        <begin position="174"/>
        <end position="193"/>
    </location>
</feature>
<feature type="transmembrane region" description="Helical" evidence="2">
    <location>
        <begin position="12"/>
        <end position="32"/>
    </location>
</feature>
<dbReference type="SUPFAM" id="SSF51735">
    <property type="entry name" value="NAD(P)-binding Rossmann-fold domains"/>
    <property type="match status" value="1"/>
</dbReference>
<feature type="transmembrane region" description="Helical" evidence="2">
    <location>
        <begin position="88"/>
        <end position="105"/>
    </location>
</feature>
<feature type="transmembrane region" description="Helical" evidence="2">
    <location>
        <begin position="111"/>
        <end position="128"/>
    </location>
</feature>
<dbReference type="PROSITE" id="PS51201">
    <property type="entry name" value="RCK_N"/>
    <property type="match status" value="1"/>
</dbReference>
<keyword evidence="2" id="KW-0812">Transmembrane</keyword>
<dbReference type="PANTHER" id="PTHR43833:SF11">
    <property type="entry name" value="VOLTAGE-GATED POTASSIUM CHANNEL KCH"/>
    <property type="match status" value="1"/>
</dbReference>
<feature type="transmembrane region" description="Helical" evidence="2">
    <location>
        <begin position="140"/>
        <end position="162"/>
    </location>
</feature>
<reference evidence="4 5" key="1">
    <citation type="submission" date="2015-03" db="EMBL/GenBank/DDBJ databases">
        <authorList>
            <person name="Murphy D."/>
        </authorList>
    </citation>
    <scope>NUCLEOTIDE SEQUENCE [LARGE SCALE GENOMIC DNA]</scope>
    <source>
        <strain evidence="4 5">KMM 520</strain>
    </source>
</reference>
<keyword evidence="2" id="KW-0472">Membrane</keyword>
<evidence type="ECO:0000256" key="2">
    <source>
        <dbReference type="SAM" id="Phobius"/>
    </source>
</evidence>
<evidence type="ECO:0000313" key="4">
    <source>
        <dbReference type="EMBL" id="ALS35154.1"/>
    </source>
</evidence>
<dbReference type="GO" id="GO:0006813">
    <property type="term" value="P:potassium ion transport"/>
    <property type="evidence" value="ECO:0007669"/>
    <property type="project" value="InterPro"/>
</dbReference>
<protein>
    <submittedName>
        <fullName evidence="4">Voltage-gated potassium channel</fullName>
    </submittedName>
</protein>
<dbReference type="NCBIfam" id="NF007828">
    <property type="entry name" value="PRK10537.1"/>
    <property type="match status" value="1"/>
</dbReference>
<keyword evidence="4" id="KW-0407">Ion channel</keyword>